<organism evidence="2">
    <name type="scientific">Sorangium cellulosum</name>
    <name type="common">Polyangium cellulosum</name>
    <dbReference type="NCBI Taxonomy" id="56"/>
    <lineage>
        <taxon>Bacteria</taxon>
        <taxon>Pseudomonadati</taxon>
        <taxon>Myxococcota</taxon>
        <taxon>Polyangia</taxon>
        <taxon>Polyangiales</taxon>
        <taxon>Polyangiaceae</taxon>
        <taxon>Sorangium</taxon>
    </lineage>
</organism>
<dbReference type="EMBL" id="MH908920">
    <property type="protein sequence ID" value="AYM54294.1"/>
    <property type="molecule type" value="Genomic_DNA"/>
</dbReference>
<sequence length="258" mass="27369">MPRGRRGPDPAASVMVDRAPLGAEMPMIRYELSQVVPWPGRLERVRRARSAACRRSWAGGGGGRAGLTAPGGRAPLHPRGALAASGHAVVCRPARPHLRDLLTRGGAAAAFVGAGLHLRVAREPVTAPGAELADARARGGDLVVLRRAAQQHRPGRLADLGAILQELHVGRVHVRAPHLETVLDRLDADRLAALGLGGRFLESLARHRPLVCHVFLPYFNDASRLLLSSCPERPSRMSPPGESTDSPNSPGSSCRSAP</sequence>
<proteinExistence type="predicted"/>
<dbReference type="AlphaFoldDB" id="A0A3S5GYA7"/>
<name>A0A3S5GYA7_SORCE</name>
<protein>
    <submittedName>
        <fullName evidence="2">Uncharacterized protein</fullName>
    </submittedName>
</protein>
<feature type="compositionally biased region" description="Polar residues" evidence="1">
    <location>
        <begin position="241"/>
        <end position="258"/>
    </location>
</feature>
<accession>A0A3S5GYA7</accession>
<evidence type="ECO:0000313" key="2">
    <source>
        <dbReference type="EMBL" id="AYM54294.1"/>
    </source>
</evidence>
<evidence type="ECO:0000256" key="1">
    <source>
        <dbReference type="SAM" id="MobiDB-lite"/>
    </source>
</evidence>
<feature type="region of interest" description="Disordered" evidence="1">
    <location>
        <begin position="231"/>
        <end position="258"/>
    </location>
</feature>
<reference evidence="2" key="1">
    <citation type="journal article" date="2018" name="J. Ind. Microbiol. Biotechnol.">
        <title>Genome mining reveals uncommon alkylpyrones as type III PKS products from myxobacteria.</title>
        <authorList>
            <person name="Hug J.J."/>
            <person name="Panter F."/>
            <person name="Krug D."/>
            <person name="Muller R."/>
        </authorList>
    </citation>
    <scope>NUCLEOTIDE SEQUENCE</scope>
    <source>
        <strain evidence="2">So ce1128</strain>
    </source>
</reference>